<evidence type="ECO:0000313" key="3">
    <source>
        <dbReference type="Proteomes" id="UP000198211"/>
    </source>
</evidence>
<dbReference type="AlphaFoldDB" id="A0A225W709"/>
<dbReference type="Proteomes" id="UP000198211">
    <property type="component" value="Unassembled WGS sequence"/>
</dbReference>
<reference evidence="3" key="1">
    <citation type="submission" date="2017-03" db="EMBL/GenBank/DDBJ databases">
        <title>Phytopthora megakarya and P. palmivora, two closely related causual agents of cacao black pod achieved similar genome size and gene model numbers by different mechanisms.</title>
        <authorList>
            <person name="Ali S."/>
            <person name="Shao J."/>
            <person name="Larry D.J."/>
            <person name="Kronmiller B."/>
            <person name="Shen D."/>
            <person name="Strem M.D."/>
            <person name="Melnick R.L."/>
            <person name="Guiltinan M.J."/>
            <person name="Tyler B.M."/>
            <person name="Meinhardt L.W."/>
            <person name="Bailey B.A."/>
        </authorList>
    </citation>
    <scope>NUCLEOTIDE SEQUENCE [LARGE SCALE GENOMIC DNA]</scope>
    <source>
        <strain evidence="3">zdho120</strain>
    </source>
</reference>
<sequence length="386" mass="43968">MKEKDEVGSRKANLESIAYRKYMKKVGSVHSTEDLNKKAVKKFMNEVGSLNSKDDFVGNALQKKRDGIGSLNSKEDLVDLEKHQPVVVLESKDWKATVSGNACGLVQETDIKGQRDACGLDPGVSVEGRKNTCGLDQVNGFEGRRNACGLKMSECDRTQRGTLSGSHGRLFAENELDMLEQGSYDLAKEEPEEYDKKLEDRLYPLDEVELQRRMKLNADARKSPSLEEMSRTLGIPVEKLKKTNEASKDVGSTPEFWTECVLDKTEEKTNAWVVLDSPLMEVVEETEPAPNIEQEVLNNYWAGLGHVEVEVRKITAVRNRQLQWRKRQHGSMRIRTQFIIFCLFAYYKLGYTKQHLAYIFNKSERTLGNGIKMYFLYLRSSRKSCT</sequence>
<keyword evidence="3" id="KW-1185">Reference proteome</keyword>
<dbReference type="GO" id="GO:0003677">
    <property type="term" value="F:DNA binding"/>
    <property type="evidence" value="ECO:0007669"/>
    <property type="project" value="InterPro"/>
</dbReference>
<evidence type="ECO:0000259" key="1">
    <source>
        <dbReference type="PROSITE" id="PS50066"/>
    </source>
</evidence>
<feature type="non-terminal residue" evidence="2">
    <location>
        <position position="1"/>
    </location>
</feature>
<name>A0A225W709_9STRA</name>
<comment type="caution">
    <text evidence="2">The sequence shown here is derived from an EMBL/GenBank/DDBJ whole genome shotgun (WGS) entry which is preliminary data.</text>
</comment>
<protein>
    <recommendedName>
        <fullName evidence="1">MADS-box domain-containing protein</fullName>
    </recommendedName>
</protein>
<dbReference type="OrthoDB" id="121113at2759"/>
<dbReference type="EMBL" id="NBNE01001713">
    <property type="protein sequence ID" value="OWZ12949.1"/>
    <property type="molecule type" value="Genomic_DNA"/>
</dbReference>
<dbReference type="InterPro" id="IPR002100">
    <property type="entry name" value="TF_MADSbox"/>
</dbReference>
<evidence type="ECO:0000313" key="2">
    <source>
        <dbReference type="EMBL" id="OWZ12949.1"/>
    </source>
</evidence>
<dbReference type="GO" id="GO:0046983">
    <property type="term" value="F:protein dimerization activity"/>
    <property type="evidence" value="ECO:0007669"/>
    <property type="project" value="InterPro"/>
</dbReference>
<organism evidence="2 3">
    <name type="scientific">Phytophthora megakarya</name>
    <dbReference type="NCBI Taxonomy" id="4795"/>
    <lineage>
        <taxon>Eukaryota</taxon>
        <taxon>Sar</taxon>
        <taxon>Stramenopiles</taxon>
        <taxon>Oomycota</taxon>
        <taxon>Peronosporomycetes</taxon>
        <taxon>Peronosporales</taxon>
        <taxon>Peronosporaceae</taxon>
        <taxon>Phytophthora</taxon>
    </lineage>
</organism>
<gene>
    <name evidence="2" type="ORF">PHMEG_00013809</name>
</gene>
<accession>A0A225W709</accession>
<proteinExistence type="predicted"/>
<feature type="domain" description="MADS-box" evidence="1">
    <location>
        <begin position="304"/>
        <end position="342"/>
    </location>
</feature>
<dbReference type="PROSITE" id="PS50066">
    <property type="entry name" value="MADS_BOX_2"/>
    <property type="match status" value="1"/>
</dbReference>